<keyword evidence="7" id="KW-1185">Reference proteome</keyword>
<keyword evidence="3" id="KW-0964">Secreted</keyword>
<organism evidence="6 7">
    <name type="scientific">Spodoptera littoralis</name>
    <name type="common">Egyptian cotton leafworm</name>
    <dbReference type="NCBI Taxonomy" id="7109"/>
    <lineage>
        <taxon>Eukaryota</taxon>
        <taxon>Metazoa</taxon>
        <taxon>Ecdysozoa</taxon>
        <taxon>Arthropoda</taxon>
        <taxon>Hexapoda</taxon>
        <taxon>Insecta</taxon>
        <taxon>Pterygota</taxon>
        <taxon>Neoptera</taxon>
        <taxon>Endopterygota</taxon>
        <taxon>Lepidoptera</taxon>
        <taxon>Glossata</taxon>
        <taxon>Ditrysia</taxon>
        <taxon>Noctuoidea</taxon>
        <taxon>Noctuidae</taxon>
        <taxon>Amphipyrinae</taxon>
        <taxon>Spodoptera</taxon>
    </lineage>
</organism>
<dbReference type="EMBL" id="LR824537">
    <property type="protein sequence ID" value="CAH1645530.1"/>
    <property type="molecule type" value="Genomic_DNA"/>
</dbReference>
<dbReference type="GO" id="GO:0005576">
    <property type="term" value="C:extracellular region"/>
    <property type="evidence" value="ECO:0007669"/>
    <property type="project" value="UniProtKB-SubCell"/>
</dbReference>
<accession>A0A9P0N8M9</accession>
<evidence type="ECO:0000256" key="5">
    <source>
        <dbReference type="ARBA" id="ARBA00023180"/>
    </source>
</evidence>
<comment type="subcellular location">
    <subcellularLocation>
        <location evidence="1">Secreted</location>
    </subcellularLocation>
</comment>
<dbReference type="InterPro" id="IPR011042">
    <property type="entry name" value="6-blade_b-propeller_TolB-like"/>
</dbReference>
<evidence type="ECO:0000256" key="4">
    <source>
        <dbReference type="ARBA" id="ARBA00022729"/>
    </source>
</evidence>
<reference evidence="6" key="1">
    <citation type="submission" date="2022-02" db="EMBL/GenBank/DDBJ databases">
        <authorList>
            <person name="King R."/>
        </authorList>
    </citation>
    <scope>NUCLEOTIDE SEQUENCE</scope>
</reference>
<dbReference type="Proteomes" id="UP001153321">
    <property type="component" value="Chromosome 6"/>
</dbReference>
<keyword evidence="5" id="KW-0325">Glycoprotein</keyword>
<protein>
    <submittedName>
        <fullName evidence="6">Uncharacterized protein</fullName>
    </submittedName>
</protein>
<dbReference type="Gene3D" id="2.120.10.30">
    <property type="entry name" value="TolB, C-terminal domain"/>
    <property type="match status" value="1"/>
</dbReference>
<proteinExistence type="inferred from homology"/>
<evidence type="ECO:0000256" key="2">
    <source>
        <dbReference type="ARBA" id="ARBA00009127"/>
    </source>
</evidence>
<dbReference type="InterPro" id="IPR017996">
    <property type="entry name" value="MRJP/yellow-related"/>
</dbReference>
<name>A0A9P0N8M9_SPOLI</name>
<gene>
    <name evidence="6" type="ORF">SPLIT_LOCUS10882</name>
</gene>
<dbReference type="PRINTS" id="PR01366">
    <property type="entry name" value="ROYALJELLY"/>
</dbReference>
<dbReference type="PANTHER" id="PTHR10009:SF7">
    <property type="entry name" value="GH10609P-RELATED"/>
    <property type="match status" value="1"/>
</dbReference>
<evidence type="ECO:0000256" key="3">
    <source>
        <dbReference type="ARBA" id="ARBA00022525"/>
    </source>
</evidence>
<comment type="similarity">
    <text evidence="2">Belongs to the major royal jelly protein family.</text>
</comment>
<sequence length="137" mass="15267">MDGVLGMALSPYHPGRDRFLYFHSLAATTENVVNTMVLRNNSYINAPSIDPDAIYVFPKERSSQSAAEAIDRNGTMYFGLMDPPSILCWNTATEFSSQNFHTVAADNETLQFASGVKIVLNDRGEEELWVLTSSLQR</sequence>
<keyword evidence="4" id="KW-0732">Signal</keyword>
<dbReference type="AlphaFoldDB" id="A0A9P0N8M9"/>
<evidence type="ECO:0000256" key="1">
    <source>
        <dbReference type="ARBA" id="ARBA00004613"/>
    </source>
</evidence>
<dbReference type="Pfam" id="PF03022">
    <property type="entry name" value="MRJP"/>
    <property type="match status" value="1"/>
</dbReference>
<evidence type="ECO:0000313" key="6">
    <source>
        <dbReference type="EMBL" id="CAH1645530.1"/>
    </source>
</evidence>
<dbReference type="PANTHER" id="PTHR10009">
    <property type="entry name" value="PROTEIN YELLOW-RELATED"/>
    <property type="match status" value="1"/>
</dbReference>
<evidence type="ECO:0000313" key="7">
    <source>
        <dbReference type="Proteomes" id="UP001153321"/>
    </source>
</evidence>